<dbReference type="Proteomes" id="UP000613740">
    <property type="component" value="Unassembled WGS sequence"/>
</dbReference>
<comment type="caution">
    <text evidence="2">The sequence shown here is derived from an EMBL/GenBank/DDBJ whole genome shotgun (WGS) entry which is preliminary data.</text>
</comment>
<protein>
    <submittedName>
        <fullName evidence="2">Uncharacterized protein</fullName>
    </submittedName>
</protein>
<accession>A0A835T1X2</accession>
<organism evidence="2 3">
    <name type="scientific">Chlamydomonas schloesseri</name>
    <dbReference type="NCBI Taxonomy" id="2026947"/>
    <lineage>
        <taxon>Eukaryota</taxon>
        <taxon>Viridiplantae</taxon>
        <taxon>Chlorophyta</taxon>
        <taxon>core chlorophytes</taxon>
        <taxon>Chlorophyceae</taxon>
        <taxon>CS clade</taxon>
        <taxon>Chlamydomonadales</taxon>
        <taxon>Chlamydomonadaceae</taxon>
        <taxon>Chlamydomonas</taxon>
    </lineage>
</organism>
<dbReference type="EMBL" id="JAEHOD010000052">
    <property type="protein sequence ID" value="KAG2435512.1"/>
    <property type="molecule type" value="Genomic_DNA"/>
</dbReference>
<feature type="transmembrane region" description="Helical" evidence="1">
    <location>
        <begin position="31"/>
        <end position="57"/>
    </location>
</feature>
<sequence length="95" mass="10679">MASIDGVKSSAIGIEVAQEAPKPKRFDSFQVFGLTTWFVVLYSVYIGFFALLLKIALEVRKDNYMRLNSRLTGTPLAADAYTTPWLWLRANPFSS</sequence>
<evidence type="ECO:0000313" key="3">
    <source>
        <dbReference type="Proteomes" id="UP000613740"/>
    </source>
</evidence>
<dbReference type="AlphaFoldDB" id="A0A835T1X2"/>
<gene>
    <name evidence="2" type="ORF">HYH02_011806</name>
</gene>
<reference evidence="2" key="1">
    <citation type="journal article" date="2020" name="bioRxiv">
        <title>Comparative genomics of Chlamydomonas.</title>
        <authorList>
            <person name="Craig R.J."/>
            <person name="Hasan A.R."/>
            <person name="Ness R.W."/>
            <person name="Keightley P.D."/>
        </authorList>
    </citation>
    <scope>NUCLEOTIDE SEQUENCE</scope>
    <source>
        <strain evidence="2">CCAP 11/173</strain>
    </source>
</reference>
<keyword evidence="1" id="KW-0472">Membrane</keyword>
<evidence type="ECO:0000256" key="1">
    <source>
        <dbReference type="SAM" id="Phobius"/>
    </source>
</evidence>
<proteinExistence type="predicted"/>
<keyword evidence="1" id="KW-1133">Transmembrane helix</keyword>
<name>A0A835T1X2_9CHLO</name>
<keyword evidence="3" id="KW-1185">Reference proteome</keyword>
<evidence type="ECO:0000313" key="2">
    <source>
        <dbReference type="EMBL" id="KAG2435512.1"/>
    </source>
</evidence>
<dbReference type="OrthoDB" id="540512at2759"/>
<keyword evidence="1" id="KW-0812">Transmembrane</keyword>